<dbReference type="PROSITE" id="PS50943">
    <property type="entry name" value="HTH_CROC1"/>
    <property type="match status" value="1"/>
</dbReference>
<organism evidence="2 3">
    <name type="scientific">Flexivirga endophytica</name>
    <dbReference type="NCBI Taxonomy" id="1849103"/>
    <lineage>
        <taxon>Bacteria</taxon>
        <taxon>Bacillati</taxon>
        <taxon>Actinomycetota</taxon>
        <taxon>Actinomycetes</taxon>
        <taxon>Micrococcales</taxon>
        <taxon>Dermacoccaceae</taxon>
        <taxon>Flexivirga</taxon>
    </lineage>
</organism>
<reference evidence="2" key="1">
    <citation type="journal article" date="2014" name="Int. J. Syst. Evol. Microbiol.">
        <title>Complete genome sequence of Corynebacterium casei LMG S-19264T (=DSM 44701T), isolated from a smear-ripened cheese.</title>
        <authorList>
            <consortium name="US DOE Joint Genome Institute (JGI-PGF)"/>
            <person name="Walter F."/>
            <person name="Albersmeier A."/>
            <person name="Kalinowski J."/>
            <person name="Ruckert C."/>
        </authorList>
    </citation>
    <scope>NUCLEOTIDE SEQUENCE</scope>
    <source>
        <strain evidence="2">CGMCC 1.15085</strain>
    </source>
</reference>
<sequence length="290" mass="32665">MEGMDRVALAELLRSRRERLDPADVGLPAGRRRRTPGLRRDEVAALASISTDYYARLEQRRGPHPSPGVLSALARALRMTEDERDHLFHLADQTPPARHSTGAHVSPGVLYLLDRLDDTPAFVMDDLGRVVVQNRMSKLVSGDQEQLTGRERSHVWRWFMDGASRRRVPREDWEWHSRVTVADLRATVGRRGDDPEVASLLSDLLQQSPEFAGLWAEHQVAVRRSEEKRMTHPEVGLLDLLCEHLTSDVDGSTLVLLHPRPGTDCREKLDLLAVLGTQELGSTKAHNRVT</sequence>
<dbReference type="EMBL" id="BMHI01000003">
    <property type="protein sequence ID" value="GGB32484.1"/>
    <property type="molecule type" value="Genomic_DNA"/>
</dbReference>
<accession>A0A916T5D8</accession>
<gene>
    <name evidence="2" type="ORF">GCM10011492_23930</name>
</gene>
<dbReference type="SUPFAM" id="SSF47413">
    <property type="entry name" value="lambda repressor-like DNA-binding domains"/>
    <property type="match status" value="1"/>
</dbReference>
<evidence type="ECO:0000313" key="2">
    <source>
        <dbReference type="EMBL" id="GGB32484.1"/>
    </source>
</evidence>
<dbReference type="GO" id="GO:0003677">
    <property type="term" value="F:DNA binding"/>
    <property type="evidence" value="ECO:0007669"/>
    <property type="project" value="UniProtKB-KW"/>
</dbReference>
<dbReference type="InterPro" id="IPR041413">
    <property type="entry name" value="MLTR_LBD"/>
</dbReference>
<keyword evidence="2" id="KW-0238">DNA-binding</keyword>
<keyword evidence="3" id="KW-1185">Reference proteome</keyword>
<dbReference type="Gene3D" id="1.10.260.40">
    <property type="entry name" value="lambda repressor-like DNA-binding domains"/>
    <property type="match status" value="1"/>
</dbReference>
<dbReference type="CDD" id="cd00093">
    <property type="entry name" value="HTH_XRE"/>
    <property type="match status" value="1"/>
</dbReference>
<evidence type="ECO:0000259" key="1">
    <source>
        <dbReference type="PROSITE" id="PS50943"/>
    </source>
</evidence>
<name>A0A916T5D8_9MICO</name>
<dbReference type="Proteomes" id="UP000636793">
    <property type="component" value="Unassembled WGS sequence"/>
</dbReference>
<dbReference type="Pfam" id="PF17765">
    <property type="entry name" value="MLTR_LBD"/>
    <property type="match status" value="1"/>
</dbReference>
<dbReference type="PANTHER" id="PTHR35010">
    <property type="entry name" value="BLL4672 PROTEIN-RELATED"/>
    <property type="match status" value="1"/>
</dbReference>
<dbReference type="SMART" id="SM00530">
    <property type="entry name" value="HTH_XRE"/>
    <property type="match status" value="1"/>
</dbReference>
<dbReference type="InterPro" id="IPR010982">
    <property type="entry name" value="Lambda_DNA-bd_dom_sf"/>
</dbReference>
<dbReference type="PANTHER" id="PTHR35010:SF2">
    <property type="entry name" value="BLL4672 PROTEIN"/>
    <property type="match status" value="1"/>
</dbReference>
<dbReference type="AlphaFoldDB" id="A0A916T5D8"/>
<comment type="caution">
    <text evidence="2">The sequence shown here is derived from an EMBL/GenBank/DDBJ whole genome shotgun (WGS) entry which is preliminary data.</text>
</comment>
<protein>
    <submittedName>
        <fullName evidence="2">DNA-binding protein</fullName>
    </submittedName>
</protein>
<dbReference type="Pfam" id="PF13560">
    <property type="entry name" value="HTH_31"/>
    <property type="match status" value="1"/>
</dbReference>
<feature type="domain" description="HTH cro/C1-type" evidence="1">
    <location>
        <begin position="37"/>
        <end position="84"/>
    </location>
</feature>
<proteinExistence type="predicted"/>
<reference evidence="2" key="2">
    <citation type="submission" date="2020-09" db="EMBL/GenBank/DDBJ databases">
        <authorList>
            <person name="Sun Q."/>
            <person name="Zhou Y."/>
        </authorList>
    </citation>
    <scope>NUCLEOTIDE SEQUENCE</scope>
    <source>
        <strain evidence="2">CGMCC 1.15085</strain>
    </source>
</reference>
<dbReference type="InterPro" id="IPR001387">
    <property type="entry name" value="Cro/C1-type_HTH"/>
</dbReference>
<evidence type="ECO:0000313" key="3">
    <source>
        <dbReference type="Proteomes" id="UP000636793"/>
    </source>
</evidence>
<dbReference type="Gene3D" id="3.30.450.180">
    <property type="match status" value="1"/>
</dbReference>